<keyword evidence="1" id="KW-0812">Transmembrane</keyword>
<gene>
    <name evidence="2" type="ORF">SAMN06295916_1353</name>
</gene>
<organism evidence="2 3">
    <name type="scientific">Polynucleobacter victoriensis</name>
    <dbReference type="NCBI Taxonomy" id="2049319"/>
    <lineage>
        <taxon>Bacteria</taxon>
        <taxon>Pseudomonadati</taxon>
        <taxon>Pseudomonadota</taxon>
        <taxon>Betaproteobacteria</taxon>
        <taxon>Burkholderiales</taxon>
        <taxon>Burkholderiaceae</taxon>
        <taxon>Polynucleobacter</taxon>
    </lineage>
</organism>
<dbReference type="RefSeq" id="WP_088813299.1">
    <property type="nucleotide sequence ID" value="NZ_FYEX01000002.1"/>
</dbReference>
<protein>
    <recommendedName>
        <fullName evidence="4">DUF2721 domain-containing protein</fullName>
    </recommendedName>
</protein>
<keyword evidence="3" id="KW-1185">Reference proteome</keyword>
<evidence type="ECO:0008006" key="4">
    <source>
        <dbReference type="Google" id="ProtNLM"/>
    </source>
</evidence>
<dbReference type="Pfam" id="PF11026">
    <property type="entry name" value="DUF2721"/>
    <property type="match status" value="1"/>
</dbReference>
<dbReference type="Proteomes" id="UP000197215">
    <property type="component" value="Unassembled WGS sequence"/>
</dbReference>
<dbReference type="EMBL" id="FYEX01000002">
    <property type="protein sequence ID" value="SNC71708.1"/>
    <property type="molecule type" value="Genomic_DNA"/>
</dbReference>
<feature type="transmembrane region" description="Helical" evidence="1">
    <location>
        <begin position="112"/>
        <end position="137"/>
    </location>
</feature>
<keyword evidence="1" id="KW-0472">Membrane</keyword>
<proteinExistence type="predicted"/>
<sequence>MMNPSTLSDSIQLAVAPVFLLTAVAGMIGALTQRLARVIDRARVIHKEMGDASLSVSARTAYQDELMSIAKRGRFINVAMIFLVLCALMIGLTVLELFFAETTGGKLILSSFVLYTFVAGIGSFILALVSLLIEVLIASYSIRWKPHA</sequence>
<dbReference type="AlphaFoldDB" id="A0A212U0E2"/>
<feature type="transmembrane region" description="Helical" evidence="1">
    <location>
        <begin position="75"/>
        <end position="100"/>
    </location>
</feature>
<evidence type="ECO:0000256" key="1">
    <source>
        <dbReference type="SAM" id="Phobius"/>
    </source>
</evidence>
<dbReference type="OrthoDB" id="5465259at2"/>
<feature type="transmembrane region" description="Helical" evidence="1">
    <location>
        <begin position="12"/>
        <end position="31"/>
    </location>
</feature>
<keyword evidence="1" id="KW-1133">Transmembrane helix</keyword>
<accession>A0A212U0E2</accession>
<name>A0A212U0E2_9BURK</name>
<reference evidence="2 3" key="1">
    <citation type="submission" date="2017-06" db="EMBL/GenBank/DDBJ databases">
        <authorList>
            <person name="Kim H.J."/>
            <person name="Triplett B.A."/>
        </authorList>
    </citation>
    <scope>NUCLEOTIDE SEQUENCE [LARGE SCALE GENOMIC DNA]</scope>
    <source>
        <strain evidence="2 3">MWH-VicM1</strain>
    </source>
</reference>
<dbReference type="InterPro" id="IPR021279">
    <property type="entry name" value="DUF2721"/>
</dbReference>
<evidence type="ECO:0000313" key="2">
    <source>
        <dbReference type="EMBL" id="SNC71708.1"/>
    </source>
</evidence>
<evidence type="ECO:0000313" key="3">
    <source>
        <dbReference type="Proteomes" id="UP000197215"/>
    </source>
</evidence>